<dbReference type="EMBL" id="JAVLET010000001">
    <property type="protein sequence ID" value="KAL0475863.1"/>
    <property type="molecule type" value="Genomic_DNA"/>
</dbReference>
<dbReference type="Proteomes" id="UP001451303">
    <property type="component" value="Unassembled WGS sequence"/>
</dbReference>
<evidence type="ECO:0000313" key="2">
    <source>
        <dbReference type="EMBL" id="KAL0475863.1"/>
    </source>
</evidence>
<sequence>MVDDARVSSAYTAMLFLSLPLCSSHRSRRLSPTYRPNPREKGGTANLGSAASRMLRQAFRVPAFPICLASLLLVYVYAFPSGSLVLFLKSDLQVVHVEYLSGCRRGQVGRGFHVLASE</sequence>
<organism evidence="2 3">
    <name type="scientific">Neurospora intermedia</name>
    <dbReference type="NCBI Taxonomy" id="5142"/>
    <lineage>
        <taxon>Eukaryota</taxon>
        <taxon>Fungi</taxon>
        <taxon>Dikarya</taxon>
        <taxon>Ascomycota</taxon>
        <taxon>Pezizomycotina</taxon>
        <taxon>Sordariomycetes</taxon>
        <taxon>Sordariomycetidae</taxon>
        <taxon>Sordariales</taxon>
        <taxon>Sordariaceae</taxon>
        <taxon>Neurospora</taxon>
    </lineage>
</organism>
<protein>
    <submittedName>
        <fullName evidence="2">Uncharacterized protein</fullName>
    </submittedName>
</protein>
<keyword evidence="1" id="KW-0812">Transmembrane</keyword>
<keyword evidence="1" id="KW-0472">Membrane</keyword>
<proteinExistence type="predicted"/>
<name>A0ABR3DVD9_NEUIN</name>
<evidence type="ECO:0000313" key="3">
    <source>
        <dbReference type="Proteomes" id="UP001451303"/>
    </source>
</evidence>
<comment type="caution">
    <text evidence="2">The sequence shown here is derived from an EMBL/GenBank/DDBJ whole genome shotgun (WGS) entry which is preliminary data.</text>
</comment>
<evidence type="ECO:0000256" key="1">
    <source>
        <dbReference type="SAM" id="Phobius"/>
    </source>
</evidence>
<accession>A0ABR3DVD9</accession>
<keyword evidence="3" id="KW-1185">Reference proteome</keyword>
<feature type="transmembrane region" description="Helical" evidence="1">
    <location>
        <begin position="61"/>
        <end position="79"/>
    </location>
</feature>
<keyword evidence="1" id="KW-1133">Transmembrane helix</keyword>
<gene>
    <name evidence="2" type="ORF">QR685DRAFT_568567</name>
</gene>
<reference evidence="2 3" key="1">
    <citation type="submission" date="2023-09" db="EMBL/GenBank/DDBJ databases">
        <title>Multi-omics analysis of a traditional fermented food reveals byproduct-associated fungal strains for waste-to-food upcycling.</title>
        <authorList>
            <consortium name="Lawrence Berkeley National Laboratory"/>
            <person name="Rekdal V.M."/>
            <person name="Villalobos-Escobedo J.M."/>
            <person name="Rodriguez-Valeron N."/>
            <person name="Garcia M.O."/>
            <person name="Vasquez D.P."/>
            <person name="Damayanti I."/>
            <person name="Sorensen P.M."/>
            <person name="Baidoo E.E."/>
            <person name="De Carvalho A.C."/>
            <person name="Riley R."/>
            <person name="Lipzen A."/>
            <person name="He G."/>
            <person name="Yan M."/>
            <person name="Haridas S."/>
            <person name="Daum C."/>
            <person name="Yoshinaga Y."/>
            <person name="Ng V."/>
            <person name="Grigoriev I.V."/>
            <person name="Munk R."/>
            <person name="Nuraida L."/>
            <person name="Wijaya C.H."/>
            <person name="Morales P.-C."/>
            <person name="Keasling J.D."/>
        </authorList>
    </citation>
    <scope>NUCLEOTIDE SEQUENCE [LARGE SCALE GENOMIC DNA]</scope>
    <source>
        <strain evidence="2 3">FGSC 2613</strain>
    </source>
</reference>